<dbReference type="EMBL" id="WTYK01000004">
    <property type="protein sequence ID" value="MXP41884.1"/>
    <property type="molecule type" value="Genomic_DNA"/>
</dbReference>
<dbReference type="InterPro" id="IPR038109">
    <property type="entry name" value="DNA_bind_recomb_sf"/>
</dbReference>
<feature type="active site" description="O-(5'-phospho-DNA)-serine intermediate" evidence="4 5">
    <location>
        <position position="68"/>
    </location>
</feature>
<keyword evidence="10" id="KW-1185">Reference proteome</keyword>
<dbReference type="Proteomes" id="UP000469159">
    <property type="component" value="Unassembled WGS sequence"/>
</dbReference>
<evidence type="ECO:0000256" key="4">
    <source>
        <dbReference type="PIRSR" id="PIRSR606118-50"/>
    </source>
</evidence>
<keyword evidence="1" id="KW-0229">DNA integration</keyword>
<evidence type="ECO:0000259" key="8">
    <source>
        <dbReference type="PROSITE" id="PS51737"/>
    </source>
</evidence>
<dbReference type="InterPro" id="IPR050639">
    <property type="entry name" value="SSR_resolvase"/>
</dbReference>
<dbReference type="PROSITE" id="PS00397">
    <property type="entry name" value="RECOMBINASES_1"/>
    <property type="match status" value="1"/>
</dbReference>
<dbReference type="AlphaFoldDB" id="A0A6I4UVJ8"/>
<organism evidence="9 10">
    <name type="scientific">Croceibacterium soli</name>
    <dbReference type="NCBI Taxonomy" id="1739690"/>
    <lineage>
        <taxon>Bacteria</taxon>
        <taxon>Pseudomonadati</taxon>
        <taxon>Pseudomonadota</taxon>
        <taxon>Alphaproteobacteria</taxon>
        <taxon>Sphingomonadales</taxon>
        <taxon>Erythrobacteraceae</taxon>
        <taxon>Croceibacterium</taxon>
    </lineage>
</organism>
<evidence type="ECO:0000256" key="1">
    <source>
        <dbReference type="ARBA" id="ARBA00022908"/>
    </source>
</evidence>
<dbReference type="InterPro" id="IPR036162">
    <property type="entry name" value="Resolvase-like_N_sf"/>
</dbReference>
<keyword evidence="2" id="KW-0238">DNA-binding</keyword>
<dbReference type="PROSITE" id="PS51736">
    <property type="entry name" value="RECOMBINASES_3"/>
    <property type="match status" value="1"/>
</dbReference>
<evidence type="ECO:0008006" key="11">
    <source>
        <dbReference type="Google" id="ProtNLM"/>
    </source>
</evidence>
<dbReference type="InterPro" id="IPR006119">
    <property type="entry name" value="Resolv_N"/>
</dbReference>
<dbReference type="GO" id="GO:0003677">
    <property type="term" value="F:DNA binding"/>
    <property type="evidence" value="ECO:0007669"/>
    <property type="project" value="UniProtKB-KW"/>
</dbReference>
<name>A0A6I4UVJ8_9SPHN</name>
<dbReference type="GO" id="GO:0000150">
    <property type="term" value="F:DNA strand exchange activity"/>
    <property type="evidence" value="ECO:0007669"/>
    <property type="project" value="InterPro"/>
</dbReference>
<dbReference type="CDD" id="cd00338">
    <property type="entry name" value="Ser_Recombinase"/>
    <property type="match status" value="1"/>
</dbReference>
<dbReference type="Gene3D" id="3.90.1750.20">
    <property type="entry name" value="Putative Large Serine Recombinase, Chain B, Domain 2"/>
    <property type="match status" value="1"/>
</dbReference>
<evidence type="ECO:0000259" key="7">
    <source>
        <dbReference type="PROSITE" id="PS51736"/>
    </source>
</evidence>
<dbReference type="SMART" id="SM00857">
    <property type="entry name" value="Resolvase"/>
    <property type="match status" value="1"/>
</dbReference>
<dbReference type="Pfam" id="PF13408">
    <property type="entry name" value="Zn_ribbon_recom"/>
    <property type="match status" value="1"/>
</dbReference>
<keyword evidence="6" id="KW-0175">Coiled coil</keyword>
<reference evidence="9 10" key="1">
    <citation type="submission" date="2019-12" db="EMBL/GenBank/DDBJ databases">
        <title>Genomic-based taxomic classification of the family Erythrobacteraceae.</title>
        <authorList>
            <person name="Xu L."/>
        </authorList>
    </citation>
    <scope>NUCLEOTIDE SEQUENCE [LARGE SCALE GENOMIC DNA]</scope>
    <source>
        <strain evidence="9 10">MCCC 1K02066</strain>
    </source>
</reference>
<comment type="caution">
    <text evidence="9">The sequence shown here is derived from an EMBL/GenBank/DDBJ whole genome shotgun (WGS) entry which is preliminary data.</text>
</comment>
<dbReference type="Pfam" id="PF00239">
    <property type="entry name" value="Resolvase"/>
    <property type="match status" value="1"/>
</dbReference>
<dbReference type="InterPro" id="IPR006118">
    <property type="entry name" value="Recombinase_CS"/>
</dbReference>
<dbReference type="Pfam" id="PF07508">
    <property type="entry name" value="Recombinase"/>
    <property type="match status" value="1"/>
</dbReference>
<proteinExistence type="predicted"/>
<dbReference type="PANTHER" id="PTHR30461:SF23">
    <property type="entry name" value="DNA RECOMBINASE-RELATED"/>
    <property type="match status" value="1"/>
</dbReference>
<sequence>MHAPTHHDCRPGHFRSGSVRRDAAAASCCRHPAEAGHPGRHACRGLCGMKLESADKGRMKACAYVRVSTDDQAQHGISIPSQIQKIEEFCKAKGWVLVETVQEPGLSGKDIGRPMFNAMMSRASSTARPFDVVIVYSLSRFARHLAIQTTAFEKLKASGVELASVSESFGKGPNANLMRSMVGAFNQHLSDQSAMNTIRTMNANAAEGYWNGGPIPFGYRSVTVEKRKDKEKKKLAIREDEAEIVRRIFRLAKHGDGEGPMGARGIAQWLNSRGYSLRGGRFSNSNTAAILSRTHYAGYYLDGKQNEFKEPLPEDQWITVPCPPIISEEEFLDVAALRAKRSPKATPPRVVNGVTMLPAAIARCGQPECDAGLTVRTGKGGRYHYYNCSVRVNQGAASCDLKPIRREELDKFVLDALVDWIFQKERLAKLLRHLLDRSEHVIKRRRKDLALAKGELTTVSKAITNLLLAIEGGAMRPDEPLFVERMAHNRARKAALQADVQSLERQLSTSKKRITEEMIAEFGEKMTRALREGEPTFRAAYVRLFVSRVELSAEEIRILGPTNSLEKTLAYDHGPAQGEVPIFDREWCRLQDSNL</sequence>
<dbReference type="PROSITE" id="PS51737">
    <property type="entry name" value="RECOMBINASE_DNA_BIND"/>
    <property type="match status" value="1"/>
</dbReference>
<dbReference type="InterPro" id="IPR011109">
    <property type="entry name" value="DNA_bind_recombinase_dom"/>
</dbReference>
<evidence type="ECO:0000313" key="9">
    <source>
        <dbReference type="EMBL" id="MXP41884.1"/>
    </source>
</evidence>
<evidence type="ECO:0000256" key="5">
    <source>
        <dbReference type="PROSITE-ProRule" id="PRU10137"/>
    </source>
</evidence>
<evidence type="ECO:0000256" key="6">
    <source>
        <dbReference type="SAM" id="Coils"/>
    </source>
</evidence>
<evidence type="ECO:0000313" key="10">
    <source>
        <dbReference type="Proteomes" id="UP000469159"/>
    </source>
</evidence>
<evidence type="ECO:0000256" key="2">
    <source>
        <dbReference type="ARBA" id="ARBA00023125"/>
    </source>
</evidence>
<feature type="domain" description="Resolvase/invertase-type recombinase catalytic" evidence="7">
    <location>
        <begin position="60"/>
        <end position="208"/>
    </location>
</feature>
<gene>
    <name evidence="9" type="ORF">GRI75_09545</name>
</gene>
<evidence type="ECO:0000256" key="3">
    <source>
        <dbReference type="ARBA" id="ARBA00023172"/>
    </source>
</evidence>
<dbReference type="GO" id="GO:0015074">
    <property type="term" value="P:DNA integration"/>
    <property type="evidence" value="ECO:0007669"/>
    <property type="project" value="UniProtKB-KW"/>
</dbReference>
<dbReference type="InterPro" id="IPR025827">
    <property type="entry name" value="Zn_ribbon_recom_dom"/>
</dbReference>
<dbReference type="PANTHER" id="PTHR30461">
    <property type="entry name" value="DNA-INVERTASE FROM LAMBDOID PROPHAGE"/>
    <property type="match status" value="1"/>
</dbReference>
<dbReference type="Gene3D" id="3.40.50.1390">
    <property type="entry name" value="Resolvase, N-terminal catalytic domain"/>
    <property type="match status" value="1"/>
</dbReference>
<accession>A0A6I4UVJ8</accession>
<feature type="coiled-coil region" evidence="6">
    <location>
        <begin position="486"/>
        <end position="513"/>
    </location>
</feature>
<dbReference type="SUPFAM" id="SSF53041">
    <property type="entry name" value="Resolvase-like"/>
    <property type="match status" value="1"/>
</dbReference>
<keyword evidence="3" id="KW-0233">DNA recombination</keyword>
<protein>
    <recommendedName>
        <fullName evidence="11">Recombinase family protein</fullName>
    </recommendedName>
</protein>
<feature type="domain" description="Recombinase" evidence="8">
    <location>
        <begin position="216"/>
        <end position="344"/>
    </location>
</feature>